<dbReference type="InterPro" id="IPR012337">
    <property type="entry name" value="RNaseH-like_sf"/>
</dbReference>
<dbReference type="Pfam" id="PF17919">
    <property type="entry name" value="RT_RNaseH_2"/>
    <property type="match status" value="1"/>
</dbReference>
<evidence type="ECO:0000256" key="3">
    <source>
        <dbReference type="SAM" id="MobiDB-lite"/>
    </source>
</evidence>
<evidence type="ECO:0000313" key="5">
    <source>
        <dbReference type="EMBL" id="THH17325.1"/>
    </source>
</evidence>
<dbReference type="AlphaFoldDB" id="A0A4S4LXY8"/>
<dbReference type="GO" id="GO:0003824">
    <property type="term" value="F:catalytic activity"/>
    <property type="evidence" value="ECO:0007669"/>
    <property type="project" value="UniProtKB-KW"/>
</dbReference>
<accession>A0A4S4LXY8</accession>
<evidence type="ECO:0000256" key="2">
    <source>
        <dbReference type="ARBA" id="ARBA00023268"/>
    </source>
</evidence>
<dbReference type="InterPro" id="IPR050951">
    <property type="entry name" value="Retrovirus_Pol_polyprotein"/>
</dbReference>
<dbReference type="FunFam" id="1.10.340.70:FF:000001">
    <property type="entry name" value="Retrovirus-related Pol polyprotein from transposon gypsy-like Protein"/>
    <property type="match status" value="1"/>
</dbReference>
<dbReference type="SUPFAM" id="SSF53098">
    <property type="entry name" value="Ribonuclease H-like"/>
    <property type="match status" value="1"/>
</dbReference>
<dbReference type="InterPro" id="IPR041588">
    <property type="entry name" value="Integrase_H2C2"/>
</dbReference>
<dbReference type="GO" id="GO:0005634">
    <property type="term" value="C:nucleus"/>
    <property type="evidence" value="ECO:0007669"/>
    <property type="project" value="UniProtKB-ARBA"/>
</dbReference>
<feature type="domain" description="Integrase catalytic" evidence="4">
    <location>
        <begin position="726"/>
        <end position="891"/>
    </location>
</feature>
<dbReference type="InterPro" id="IPR036397">
    <property type="entry name" value="RNaseH_sf"/>
</dbReference>
<keyword evidence="1" id="KW-0694">RNA-binding</keyword>
<dbReference type="PANTHER" id="PTHR37984:SF5">
    <property type="entry name" value="PROTEIN NYNRIN-LIKE"/>
    <property type="match status" value="1"/>
</dbReference>
<proteinExistence type="predicted"/>
<dbReference type="InterPro" id="IPR043502">
    <property type="entry name" value="DNA/RNA_pol_sf"/>
</dbReference>
<dbReference type="PANTHER" id="PTHR37984">
    <property type="entry name" value="PROTEIN CBG26694"/>
    <property type="match status" value="1"/>
</dbReference>
<reference evidence="5 6" key="1">
    <citation type="submission" date="2019-02" db="EMBL/GenBank/DDBJ databases">
        <title>Genome sequencing of the rare red list fungi Antrodiella citrinella (Flaviporus citrinellus).</title>
        <authorList>
            <person name="Buettner E."/>
            <person name="Kellner H."/>
        </authorList>
    </citation>
    <scope>NUCLEOTIDE SEQUENCE [LARGE SCALE GENOMIC DNA]</scope>
    <source>
        <strain evidence="5 6">DSM 108506</strain>
    </source>
</reference>
<dbReference type="GO" id="GO:0015074">
    <property type="term" value="P:DNA integration"/>
    <property type="evidence" value="ECO:0007669"/>
    <property type="project" value="InterPro"/>
</dbReference>
<sequence>MPALPTHPPKFVPTGRYTAERQVAFRKNHDTGFLFPAELDLVDWLVCQHEKGFAWSDSERGKFKPEYFPPIKLPVLPHTPWVEKNIPIPPGLYEEVCGIIRKKIAAGVYEPSNSSYRSRWFCVLKKDGKSLRLVHSLEPLNKVTIQHVGVTPIPDQLAERFGGRPCLGTLDLYVGYDERELHPDSRDLTTFQTPHGAQRLTTLPMGWSNSVPIFHDDVSFILREEIPEYAGVYIDDVGIIGPATDYPLPDSCFETIPENRDIRRFVFEHLQNVNRILQRLKYAGATCSGTKSFLIIREGMVLGHRCTPNGREPEPSRVDAIYNWGPCRNVSEARAFLGTAGILRNFVSNFGKIAAPITKLTRKDAVFEWSTAQIEAQRTLKEAILASPALRAIDYNSPCPVILAVDTSKIAIGFFIAQTDPENLQKRYYNRFCSITLNDREARFSQAKLELYGLYRALGASKSTLIGVRRLIVELDASYVRGMLRNPDLMPNATLNRWIVSILMFHFTLYHVPASFHSPDGLSRRGAYPGDLESLYDPTEFEDWIDKTCGMMHLIQPTTLPLPMFPYAPSMAALDTSLTSTFAISFKEVPKYSQFVRKASAPKADQRMELVAAWLRTTERPTGMSDEAYEPFLKYALQFFIRDDVIYKKDPQGQHKVYIPPEKRVNVLVECHDHIGHRGTFATKSNVALRFWWPHFAEDVHWYVRSCHLCQERKLARIHIPPTVPLPAPPFARVHIDVGFMPFSMGKHLLIQARCSVTSFPEAAGITKDNADIVGKWIEEHILCRYGMCVEIITDNGGSLVKAMSWLEKHRGVKHIRISGYNSRANGIVEHGFFDLRQILYKLAGGDEHRWMQHLPYALWAERVTPRKRLGCSPYFALTGCHPVLPLDIIEATFLIPPPTATLTTVDLIARRAAALQRREEDLAAIHSKVYAQRNKNALIYERDHAATLQHEVFAPGELVLMRNTTIEKALNRKMRPRYLGPLISLGRNKGGAYILAELDGAVLHRPIAAFRVYRYFARKSIPIPENLLDVTPERLRDMMDSDTQGDDDPAYLGPPPVPPSDPEIDLYAIDDDEVAVDYLEDAESYFLTGDGQNFSWGEDDPIE</sequence>
<dbReference type="Gene3D" id="3.30.70.270">
    <property type="match status" value="2"/>
</dbReference>
<dbReference type="Gene3D" id="3.10.10.10">
    <property type="entry name" value="HIV Type 1 Reverse Transcriptase, subunit A, domain 1"/>
    <property type="match status" value="1"/>
</dbReference>
<dbReference type="InterPro" id="IPR041577">
    <property type="entry name" value="RT_RNaseH_2"/>
</dbReference>
<dbReference type="Gene3D" id="1.10.340.70">
    <property type="match status" value="1"/>
</dbReference>
<dbReference type="Gene3D" id="3.30.420.10">
    <property type="entry name" value="Ribonuclease H-like superfamily/Ribonuclease H"/>
    <property type="match status" value="1"/>
</dbReference>
<dbReference type="SUPFAM" id="SSF56672">
    <property type="entry name" value="DNA/RNA polymerases"/>
    <property type="match status" value="1"/>
</dbReference>
<dbReference type="InterPro" id="IPR043128">
    <property type="entry name" value="Rev_trsase/Diguanyl_cyclase"/>
</dbReference>
<comment type="caution">
    <text evidence="5">The sequence shown here is derived from an EMBL/GenBank/DDBJ whole genome shotgun (WGS) entry which is preliminary data.</text>
</comment>
<evidence type="ECO:0000313" key="6">
    <source>
        <dbReference type="Proteomes" id="UP000308730"/>
    </source>
</evidence>
<dbReference type="EMBL" id="SGPM01000661">
    <property type="protein sequence ID" value="THH17325.1"/>
    <property type="molecule type" value="Genomic_DNA"/>
</dbReference>
<keyword evidence="6" id="KW-1185">Reference proteome</keyword>
<organism evidence="5 6">
    <name type="scientific">Antrodiella citrinella</name>
    <dbReference type="NCBI Taxonomy" id="2447956"/>
    <lineage>
        <taxon>Eukaryota</taxon>
        <taxon>Fungi</taxon>
        <taxon>Dikarya</taxon>
        <taxon>Basidiomycota</taxon>
        <taxon>Agaricomycotina</taxon>
        <taxon>Agaricomycetes</taxon>
        <taxon>Polyporales</taxon>
        <taxon>Steccherinaceae</taxon>
        <taxon>Antrodiella</taxon>
    </lineage>
</organism>
<dbReference type="CDD" id="cd01647">
    <property type="entry name" value="RT_LTR"/>
    <property type="match status" value="1"/>
</dbReference>
<dbReference type="GO" id="GO:0003723">
    <property type="term" value="F:RNA binding"/>
    <property type="evidence" value="ECO:0007669"/>
    <property type="project" value="UniProtKB-KW"/>
</dbReference>
<dbReference type="InterPro" id="IPR001584">
    <property type="entry name" value="Integrase_cat-core"/>
</dbReference>
<dbReference type="OrthoDB" id="2734749at2759"/>
<dbReference type="Pfam" id="PF17921">
    <property type="entry name" value="Integrase_H2C2"/>
    <property type="match status" value="1"/>
</dbReference>
<name>A0A4S4LXY8_9APHY</name>
<feature type="region of interest" description="Disordered" evidence="3">
    <location>
        <begin position="1039"/>
        <end position="1064"/>
    </location>
</feature>
<evidence type="ECO:0000259" key="4">
    <source>
        <dbReference type="PROSITE" id="PS50994"/>
    </source>
</evidence>
<dbReference type="PROSITE" id="PS50994">
    <property type="entry name" value="INTEGRASE"/>
    <property type="match status" value="1"/>
</dbReference>
<feature type="compositionally biased region" description="Pro residues" evidence="3">
    <location>
        <begin position="1053"/>
        <end position="1062"/>
    </location>
</feature>
<keyword evidence="2" id="KW-0511">Multifunctional enzyme</keyword>
<protein>
    <recommendedName>
        <fullName evidence="4">Integrase catalytic domain-containing protein</fullName>
    </recommendedName>
</protein>
<evidence type="ECO:0000256" key="1">
    <source>
        <dbReference type="ARBA" id="ARBA00022884"/>
    </source>
</evidence>
<gene>
    <name evidence="5" type="ORF">EUX98_g9153</name>
</gene>
<dbReference type="Proteomes" id="UP000308730">
    <property type="component" value="Unassembled WGS sequence"/>
</dbReference>